<dbReference type="EMBL" id="JAHXZJ010002609">
    <property type="protein sequence ID" value="KAH0540079.1"/>
    <property type="molecule type" value="Genomic_DNA"/>
</dbReference>
<dbReference type="Proteomes" id="UP000826195">
    <property type="component" value="Unassembled WGS sequence"/>
</dbReference>
<accession>A0AAV7I2L8</accession>
<reference evidence="1 2" key="1">
    <citation type="journal article" date="2021" name="J. Hered.">
        <title>A chromosome-level genome assembly of the parasitoid wasp, Cotesia glomerata (Hymenoptera: Braconidae).</title>
        <authorList>
            <person name="Pinto B.J."/>
            <person name="Weis J.J."/>
            <person name="Gamble T."/>
            <person name="Ode P.J."/>
            <person name="Paul R."/>
            <person name="Zaspel J.M."/>
        </authorList>
    </citation>
    <scope>NUCLEOTIDE SEQUENCE [LARGE SCALE GENOMIC DNA]</scope>
    <source>
        <strain evidence="1">CgM1</strain>
    </source>
</reference>
<dbReference type="AlphaFoldDB" id="A0AAV7I2L8"/>
<evidence type="ECO:0000313" key="2">
    <source>
        <dbReference type="Proteomes" id="UP000826195"/>
    </source>
</evidence>
<gene>
    <name evidence="1" type="ORF">KQX54_012312</name>
</gene>
<name>A0AAV7I2L8_COTGL</name>
<protein>
    <recommendedName>
        <fullName evidence="3">Acyltransferase</fullName>
    </recommendedName>
</protein>
<evidence type="ECO:0008006" key="3">
    <source>
        <dbReference type="Google" id="ProtNLM"/>
    </source>
</evidence>
<comment type="caution">
    <text evidence="1">The sequence shown here is derived from an EMBL/GenBank/DDBJ whole genome shotgun (WGS) entry which is preliminary data.</text>
</comment>
<organism evidence="1 2">
    <name type="scientific">Cotesia glomerata</name>
    <name type="common">Lepidopteran parasitic wasp</name>
    <name type="synonym">Apanteles glomeratus</name>
    <dbReference type="NCBI Taxonomy" id="32391"/>
    <lineage>
        <taxon>Eukaryota</taxon>
        <taxon>Metazoa</taxon>
        <taxon>Ecdysozoa</taxon>
        <taxon>Arthropoda</taxon>
        <taxon>Hexapoda</taxon>
        <taxon>Insecta</taxon>
        <taxon>Pterygota</taxon>
        <taxon>Neoptera</taxon>
        <taxon>Endopterygota</taxon>
        <taxon>Hymenoptera</taxon>
        <taxon>Apocrita</taxon>
        <taxon>Ichneumonoidea</taxon>
        <taxon>Braconidae</taxon>
        <taxon>Microgastrinae</taxon>
        <taxon>Cotesia</taxon>
    </lineage>
</organism>
<keyword evidence="2" id="KW-1185">Reference proteome</keyword>
<evidence type="ECO:0000313" key="1">
    <source>
        <dbReference type="EMBL" id="KAH0540079.1"/>
    </source>
</evidence>
<sequence length="72" mass="7999">MIWFAKGIRIGSGVLVRNDYRLRIHNLPYASNPTLVFGGVVCIRSGSHICQYFAVENTGDTIVDGRMPQMSV</sequence>
<proteinExistence type="predicted"/>